<sequence length="483" mass="51903">MRTNSIIASALAAAACIGTTHPALAVVHDPSTGASSQWPHSLEYATPASVHMDPAVLQGAADALDDAVAGSHIKGAVLLVARHGRIVLHEAFGQRDGRNKMWEAMPSPPMPVDAIFDIESMTKPLTVFLAMKMQESGRYPGFSINNPVVGYFPEFADPHDPTKATVTVRDLMRYASGEELDYLAGVVGDSDPWHTMLTAPLAYTPSQKVLYSDLGFRLLGHVLEKVGRDSLQNLMKAYIFDPLGMADTSYRPAATMPDKSSRFAGTAWSDIRLRYLRGEVQDENDFWVETTTGTATHEQLTGCDGVFSTALDLAKFAQMLLNRGKVVHGSDAHCGPVNTSASALAPLCPAKSLISAQAVHDMTTLQTGSLGLPTPSTTFAENLLYTGKGYGWELHDTGAWPGGDYTSPYAFNKTGGAGTFLLVDPEPTRDVLVVLLTNHGLPAPDLNNTNQVWEWPAFDDMIADIRAVEVSNAVNLSLDVGAM</sequence>
<dbReference type="InterPro" id="IPR012338">
    <property type="entry name" value="Beta-lactam/transpept-like"/>
</dbReference>
<gene>
    <name evidence="4" type="ORF">SOCE26_076050</name>
</gene>
<protein>
    <recommendedName>
        <fullName evidence="3">Beta-lactamase-related domain-containing protein</fullName>
    </recommendedName>
</protein>
<dbReference type="GO" id="GO:0016787">
    <property type="term" value="F:hydrolase activity"/>
    <property type="evidence" value="ECO:0007669"/>
    <property type="project" value="UniProtKB-KW"/>
</dbReference>
<dbReference type="InterPro" id="IPR001466">
    <property type="entry name" value="Beta-lactam-related"/>
</dbReference>
<evidence type="ECO:0000256" key="1">
    <source>
        <dbReference type="ARBA" id="ARBA00022801"/>
    </source>
</evidence>
<evidence type="ECO:0000313" key="4">
    <source>
        <dbReference type="EMBL" id="AUX46100.1"/>
    </source>
</evidence>
<evidence type="ECO:0000259" key="3">
    <source>
        <dbReference type="Pfam" id="PF00144"/>
    </source>
</evidence>
<dbReference type="OrthoDB" id="113033at2"/>
<dbReference type="PANTHER" id="PTHR43283:SF11">
    <property type="entry name" value="BETA-LACTAMASE-RELATED DOMAIN-CONTAINING PROTEIN"/>
    <property type="match status" value="1"/>
</dbReference>
<keyword evidence="1" id="KW-0378">Hydrolase</keyword>
<feature type="signal peptide" evidence="2">
    <location>
        <begin position="1"/>
        <end position="25"/>
    </location>
</feature>
<accession>A0A2L0F3G3</accession>
<dbReference type="PANTHER" id="PTHR43283">
    <property type="entry name" value="BETA-LACTAMASE-RELATED"/>
    <property type="match status" value="1"/>
</dbReference>
<dbReference type="AlphaFoldDB" id="A0A2L0F3G3"/>
<dbReference type="Gene3D" id="3.40.710.10">
    <property type="entry name" value="DD-peptidase/beta-lactamase superfamily"/>
    <property type="match status" value="1"/>
</dbReference>
<dbReference type="RefSeq" id="WP_159397691.1">
    <property type="nucleotide sequence ID" value="NZ_CP012673.1"/>
</dbReference>
<name>A0A2L0F3G3_SORCE</name>
<keyword evidence="2" id="KW-0732">Signal</keyword>
<evidence type="ECO:0000313" key="5">
    <source>
        <dbReference type="Proteomes" id="UP000238348"/>
    </source>
</evidence>
<evidence type="ECO:0000256" key="2">
    <source>
        <dbReference type="SAM" id="SignalP"/>
    </source>
</evidence>
<feature type="chain" id="PRO_5014960052" description="Beta-lactamase-related domain-containing protein" evidence="2">
    <location>
        <begin position="26"/>
        <end position="483"/>
    </location>
</feature>
<dbReference type="PROSITE" id="PS51257">
    <property type="entry name" value="PROKAR_LIPOPROTEIN"/>
    <property type="match status" value="1"/>
</dbReference>
<dbReference type="EMBL" id="CP012673">
    <property type="protein sequence ID" value="AUX46100.1"/>
    <property type="molecule type" value="Genomic_DNA"/>
</dbReference>
<feature type="domain" description="Beta-lactamase-related" evidence="3">
    <location>
        <begin position="62"/>
        <end position="447"/>
    </location>
</feature>
<dbReference type="Proteomes" id="UP000238348">
    <property type="component" value="Chromosome"/>
</dbReference>
<dbReference type="SUPFAM" id="SSF56601">
    <property type="entry name" value="beta-lactamase/transpeptidase-like"/>
    <property type="match status" value="1"/>
</dbReference>
<dbReference type="Pfam" id="PF00144">
    <property type="entry name" value="Beta-lactamase"/>
    <property type="match status" value="1"/>
</dbReference>
<organism evidence="4 5">
    <name type="scientific">Sorangium cellulosum</name>
    <name type="common">Polyangium cellulosum</name>
    <dbReference type="NCBI Taxonomy" id="56"/>
    <lineage>
        <taxon>Bacteria</taxon>
        <taxon>Pseudomonadati</taxon>
        <taxon>Myxococcota</taxon>
        <taxon>Polyangia</taxon>
        <taxon>Polyangiales</taxon>
        <taxon>Polyangiaceae</taxon>
        <taxon>Sorangium</taxon>
    </lineage>
</organism>
<proteinExistence type="predicted"/>
<dbReference type="InterPro" id="IPR050789">
    <property type="entry name" value="Diverse_Enzym_Activities"/>
</dbReference>
<reference evidence="4 5" key="1">
    <citation type="submission" date="2015-09" db="EMBL/GenBank/DDBJ databases">
        <title>Sorangium comparison.</title>
        <authorList>
            <person name="Zaburannyi N."/>
            <person name="Bunk B."/>
            <person name="Overmann J."/>
            <person name="Mueller R."/>
        </authorList>
    </citation>
    <scope>NUCLEOTIDE SEQUENCE [LARGE SCALE GENOMIC DNA]</scope>
    <source>
        <strain evidence="4 5">So ce26</strain>
    </source>
</reference>